<feature type="domain" description="NAD(P)-binding" evidence="3">
    <location>
        <begin position="175"/>
        <end position="347"/>
    </location>
</feature>
<dbReference type="Gene3D" id="3.40.50.720">
    <property type="entry name" value="NAD(P)-binding Rossmann-like Domain"/>
    <property type="match status" value="1"/>
</dbReference>
<comment type="caution">
    <text evidence="4">The sequence shown here is derived from an EMBL/GenBank/DDBJ whole genome shotgun (WGS) entry which is preliminary data.</text>
</comment>
<gene>
    <name evidence="4" type="ORF">LCGC14_1679850</name>
</gene>
<dbReference type="PANTHER" id="PTHR43000">
    <property type="entry name" value="DTDP-D-GLUCOSE 4,6-DEHYDRATASE-RELATED"/>
    <property type="match status" value="1"/>
</dbReference>
<feature type="domain" description="NAD-dependent epimerase/dehydratase" evidence="2">
    <location>
        <begin position="5"/>
        <end position="135"/>
    </location>
</feature>
<organism evidence="4">
    <name type="scientific">marine sediment metagenome</name>
    <dbReference type="NCBI Taxonomy" id="412755"/>
    <lineage>
        <taxon>unclassified sequences</taxon>
        <taxon>metagenomes</taxon>
        <taxon>ecological metagenomes</taxon>
    </lineage>
</organism>
<dbReference type="PRINTS" id="PR01713">
    <property type="entry name" value="NUCEPIMERASE"/>
</dbReference>
<sequence length="377" mass="42433">MSKKILITGGAGFIGSHLTDKLIKKNNHDITIYDTLSKQVHGQLNIPPEYLNDQARFVKGSVTDYVTFEELVKENEIVIHLAARVGVGQSMYQISNYANNNIQGLANLLDILVNSNHDVEKVVIASSNTVYGEGKVSCDKCGIFFPELRFKKQLERKDWEIFCPTCDSKATPLSTDEKTPYNSTSIYALSKQVQEEMSLMISKTFGLKTTIMRFFLVYGPRQALSNPYTGVCSNFCTRLLNGKPPEVFEDGLQSRDFVNVMDVCQAMSLVLKSNNVDGEIFNVGTGIPISIKEVANIISDKINPKLKPIFNQHYRVGDIRHCVADITKIKKKLGYDPEISFSQGIEEYLNWVKTQKKFVHDKTDKALIELNEKGLLR</sequence>
<dbReference type="Pfam" id="PF01370">
    <property type="entry name" value="Epimerase"/>
    <property type="match status" value="1"/>
</dbReference>
<accession>A0A0F9HPH5</accession>
<dbReference type="EMBL" id="LAZR01014539">
    <property type="protein sequence ID" value="KKM17032.1"/>
    <property type="molecule type" value="Genomic_DNA"/>
</dbReference>
<evidence type="ECO:0000259" key="3">
    <source>
        <dbReference type="Pfam" id="PF16363"/>
    </source>
</evidence>
<comment type="similarity">
    <text evidence="1">Belongs to the NAD(P)-dependent epimerase/dehydratase family.</text>
</comment>
<dbReference type="InterPro" id="IPR016040">
    <property type="entry name" value="NAD(P)-bd_dom"/>
</dbReference>
<evidence type="ECO:0000256" key="1">
    <source>
        <dbReference type="ARBA" id="ARBA00007637"/>
    </source>
</evidence>
<protein>
    <submittedName>
        <fullName evidence="4">Uncharacterized protein</fullName>
    </submittedName>
</protein>
<proteinExistence type="inferred from homology"/>
<dbReference type="InterPro" id="IPR001509">
    <property type="entry name" value="Epimerase_deHydtase"/>
</dbReference>
<dbReference type="AlphaFoldDB" id="A0A0F9HPH5"/>
<reference evidence="4" key="1">
    <citation type="journal article" date="2015" name="Nature">
        <title>Complex archaea that bridge the gap between prokaryotes and eukaryotes.</title>
        <authorList>
            <person name="Spang A."/>
            <person name="Saw J.H."/>
            <person name="Jorgensen S.L."/>
            <person name="Zaremba-Niedzwiedzka K."/>
            <person name="Martijn J."/>
            <person name="Lind A.E."/>
            <person name="van Eijk R."/>
            <person name="Schleper C."/>
            <person name="Guy L."/>
            <person name="Ettema T.J."/>
        </authorList>
    </citation>
    <scope>NUCLEOTIDE SEQUENCE</scope>
</reference>
<dbReference type="SUPFAM" id="SSF51735">
    <property type="entry name" value="NAD(P)-binding Rossmann-fold domains"/>
    <property type="match status" value="1"/>
</dbReference>
<evidence type="ECO:0000259" key="2">
    <source>
        <dbReference type="Pfam" id="PF01370"/>
    </source>
</evidence>
<dbReference type="InterPro" id="IPR036291">
    <property type="entry name" value="NAD(P)-bd_dom_sf"/>
</dbReference>
<name>A0A0F9HPH5_9ZZZZ</name>
<evidence type="ECO:0000313" key="4">
    <source>
        <dbReference type="EMBL" id="KKM17032.1"/>
    </source>
</evidence>
<dbReference type="Pfam" id="PF16363">
    <property type="entry name" value="GDP_Man_Dehyd"/>
    <property type="match status" value="1"/>
</dbReference>